<feature type="region of interest" description="Disordered" evidence="1">
    <location>
        <begin position="307"/>
        <end position="336"/>
    </location>
</feature>
<organism evidence="3 4">
    <name type="scientific">Hymenoscyphus albidus</name>
    <dbReference type="NCBI Taxonomy" id="595503"/>
    <lineage>
        <taxon>Eukaryota</taxon>
        <taxon>Fungi</taxon>
        <taxon>Dikarya</taxon>
        <taxon>Ascomycota</taxon>
        <taxon>Pezizomycotina</taxon>
        <taxon>Leotiomycetes</taxon>
        <taxon>Helotiales</taxon>
        <taxon>Helotiaceae</taxon>
        <taxon>Hymenoscyphus</taxon>
    </lineage>
</organism>
<feature type="region of interest" description="Disordered" evidence="1">
    <location>
        <begin position="348"/>
        <end position="458"/>
    </location>
</feature>
<feature type="region of interest" description="Disordered" evidence="1">
    <location>
        <begin position="269"/>
        <end position="289"/>
    </location>
</feature>
<comment type="caution">
    <text evidence="3">The sequence shown here is derived from an EMBL/GenBank/DDBJ whole genome shotgun (WGS) entry which is preliminary data.</text>
</comment>
<name>A0A9N9LXF2_9HELO</name>
<keyword evidence="2" id="KW-1133">Transmembrane helix</keyword>
<feature type="compositionally biased region" description="Low complexity" evidence="1">
    <location>
        <begin position="311"/>
        <end position="323"/>
    </location>
</feature>
<evidence type="ECO:0000313" key="4">
    <source>
        <dbReference type="Proteomes" id="UP000701801"/>
    </source>
</evidence>
<accession>A0A9N9LXF2</accession>
<evidence type="ECO:0000256" key="1">
    <source>
        <dbReference type="SAM" id="MobiDB-lite"/>
    </source>
</evidence>
<keyword evidence="4" id="KW-1185">Reference proteome</keyword>
<feature type="region of interest" description="Disordered" evidence="1">
    <location>
        <begin position="243"/>
        <end position="262"/>
    </location>
</feature>
<protein>
    <submittedName>
        <fullName evidence="3">Uncharacterized protein</fullName>
    </submittedName>
</protein>
<reference evidence="3" key="1">
    <citation type="submission" date="2021-07" db="EMBL/GenBank/DDBJ databases">
        <authorList>
            <person name="Durling M."/>
        </authorList>
    </citation>
    <scope>NUCLEOTIDE SEQUENCE</scope>
</reference>
<proteinExistence type="predicted"/>
<evidence type="ECO:0000313" key="3">
    <source>
        <dbReference type="EMBL" id="CAG8981633.1"/>
    </source>
</evidence>
<feature type="region of interest" description="Disordered" evidence="1">
    <location>
        <begin position="167"/>
        <end position="228"/>
    </location>
</feature>
<feature type="compositionally biased region" description="Basic and acidic residues" evidence="1">
    <location>
        <begin position="171"/>
        <end position="180"/>
    </location>
</feature>
<gene>
    <name evidence="3" type="ORF">HYALB_00013713</name>
</gene>
<dbReference type="Proteomes" id="UP000701801">
    <property type="component" value="Unassembled WGS sequence"/>
</dbReference>
<feature type="region of interest" description="Disordered" evidence="1">
    <location>
        <begin position="1"/>
        <end position="52"/>
    </location>
</feature>
<dbReference type="OrthoDB" id="10411564at2759"/>
<dbReference type="EMBL" id="CAJVRM010000500">
    <property type="protein sequence ID" value="CAG8981633.1"/>
    <property type="molecule type" value="Genomic_DNA"/>
</dbReference>
<evidence type="ECO:0000256" key="2">
    <source>
        <dbReference type="SAM" id="Phobius"/>
    </source>
</evidence>
<feature type="compositionally biased region" description="Polar residues" evidence="1">
    <location>
        <begin position="358"/>
        <end position="373"/>
    </location>
</feature>
<feature type="compositionally biased region" description="Acidic residues" evidence="1">
    <location>
        <begin position="185"/>
        <end position="204"/>
    </location>
</feature>
<feature type="region of interest" description="Disordered" evidence="1">
    <location>
        <begin position="125"/>
        <end position="145"/>
    </location>
</feature>
<feature type="compositionally biased region" description="Low complexity" evidence="1">
    <location>
        <begin position="411"/>
        <end position="435"/>
    </location>
</feature>
<feature type="compositionally biased region" description="Low complexity" evidence="1">
    <location>
        <begin position="1"/>
        <end position="26"/>
    </location>
</feature>
<sequence>MTFATSSSRSASAHSRRTTFPTSSVRPRPPHVRPSTTAAMASPTTSATTSSDGELPIPTWVLGLGAFVGFVALLDITICVFSYYRHRKAKAKENKLQHRGIDLEMGPVGTEYVGQYPGGFYPPNHGGPYNSYPPPPPPSSPSAAHNFGIPVVTDRYEYPDAVYTSGGRDQFNLHHIDPPRVPDSPFDDDQFVIGSDDEDEEYEQQQEQLPRRNSTPVSPRTVPASRLTPSRISPFREILKSYGPVTPRSASPKPPIVRAPTPFHQTTVEKAMGSEDEEEPTASHSAFPLTLDPAFPIASSEESLPMDNEYVNSPVSPVSPTSSHFPEPETSHSVFPLTTDPEFAMVSSEESLPLGNEEFNSQVSPVSPTSSHFTEPDASHSAFPLNLEPEFAPASSTESLSIHGGDPHNESISSPSSFVSYSQVNSPVSPVSPLSAEFEGMSEGCRRQNKEMASQDLY</sequence>
<keyword evidence="2" id="KW-0472">Membrane</keyword>
<feature type="transmembrane region" description="Helical" evidence="2">
    <location>
        <begin position="60"/>
        <end position="84"/>
    </location>
</feature>
<feature type="compositionally biased region" description="Low complexity" evidence="1">
    <location>
        <begin position="33"/>
        <end position="51"/>
    </location>
</feature>
<dbReference type="AlphaFoldDB" id="A0A9N9LXF2"/>
<keyword evidence="2" id="KW-0812">Transmembrane</keyword>
<feature type="compositionally biased region" description="Pro residues" evidence="1">
    <location>
        <begin position="131"/>
        <end position="140"/>
    </location>
</feature>